<dbReference type="EMBL" id="LR796950">
    <property type="protein sequence ID" value="CAB4177463.1"/>
    <property type="molecule type" value="Genomic_DNA"/>
</dbReference>
<evidence type="ECO:0000256" key="3">
    <source>
        <dbReference type="ARBA" id="ARBA00022989"/>
    </source>
</evidence>
<evidence type="ECO:0000313" key="6">
    <source>
        <dbReference type="EMBL" id="CAB4165489.1"/>
    </source>
</evidence>
<evidence type="ECO:0000313" key="10">
    <source>
        <dbReference type="EMBL" id="CAB4213345.1"/>
    </source>
</evidence>
<reference evidence="10" key="1">
    <citation type="submission" date="2020-05" db="EMBL/GenBank/DDBJ databases">
        <authorList>
            <person name="Chiriac C."/>
            <person name="Salcher M."/>
            <person name="Ghai R."/>
            <person name="Kavagutti S V."/>
        </authorList>
    </citation>
    <scope>NUCLEOTIDE SEQUENCE</scope>
</reference>
<evidence type="ECO:0000313" key="11">
    <source>
        <dbReference type="EMBL" id="CAB4218024.1"/>
    </source>
</evidence>
<gene>
    <name evidence="8" type="ORF">UFOVP1001_59</name>
    <name evidence="9" type="ORF">UFOVP1338_17</name>
    <name evidence="10" type="ORF">UFOVP1447_12</name>
    <name evidence="11" type="ORF">UFOVP1599_8</name>
    <name evidence="6" type="ORF">UFOVP827_56</name>
    <name evidence="7" type="ORF">UFOVP916_35</name>
</gene>
<keyword evidence="2 5" id="KW-0812">Transmembrane</keyword>
<evidence type="ECO:0000313" key="7">
    <source>
        <dbReference type="EMBL" id="CAB4171464.1"/>
    </source>
</evidence>
<proteinExistence type="predicted"/>
<evidence type="ECO:0000256" key="5">
    <source>
        <dbReference type="SAM" id="Phobius"/>
    </source>
</evidence>
<keyword evidence="4 5" id="KW-0472">Membrane</keyword>
<accession>A0A6J5SH55</accession>
<evidence type="ECO:0000313" key="9">
    <source>
        <dbReference type="EMBL" id="CAB4199084.1"/>
    </source>
</evidence>
<dbReference type="EMBL" id="LR796866">
    <property type="protein sequence ID" value="CAB4171464.1"/>
    <property type="molecule type" value="Genomic_DNA"/>
</dbReference>
<dbReference type="InterPro" id="IPR006480">
    <property type="entry name" value="Phage_holin_4_1"/>
</dbReference>
<keyword evidence="3 5" id="KW-1133">Transmembrane helix</keyword>
<name>A0A6J5SH55_9CAUD</name>
<evidence type="ECO:0000256" key="4">
    <source>
        <dbReference type="ARBA" id="ARBA00023136"/>
    </source>
</evidence>
<evidence type="ECO:0000313" key="8">
    <source>
        <dbReference type="EMBL" id="CAB4177463.1"/>
    </source>
</evidence>
<dbReference type="Pfam" id="PF05105">
    <property type="entry name" value="Phage_holin_4_1"/>
    <property type="match status" value="1"/>
</dbReference>
<feature type="transmembrane region" description="Helical" evidence="5">
    <location>
        <begin position="12"/>
        <end position="42"/>
    </location>
</feature>
<evidence type="ECO:0000256" key="1">
    <source>
        <dbReference type="ARBA" id="ARBA00004301"/>
    </source>
</evidence>
<sequence>MESFIKYFGLAVIWLCDFFAPAGKFILLIGFFVSIDSITGVLVARKLGTFNSKELRRIIPKYIAYGCGILVSFVIQSQFFPDFPAMKLIAGLVAYIELVSIDENIKAITGQSLFKSAIQRFKNK</sequence>
<dbReference type="EMBL" id="LR797398">
    <property type="protein sequence ID" value="CAB4213345.1"/>
    <property type="molecule type" value="Genomic_DNA"/>
</dbReference>
<organism evidence="10">
    <name type="scientific">uncultured Caudovirales phage</name>
    <dbReference type="NCBI Taxonomy" id="2100421"/>
    <lineage>
        <taxon>Viruses</taxon>
        <taxon>Duplodnaviria</taxon>
        <taxon>Heunggongvirae</taxon>
        <taxon>Uroviricota</taxon>
        <taxon>Caudoviricetes</taxon>
        <taxon>Peduoviridae</taxon>
        <taxon>Maltschvirus</taxon>
        <taxon>Maltschvirus maltsch</taxon>
    </lineage>
</organism>
<evidence type="ECO:0000256" key="2">
    <source>
        <dbReference type="ARBA" id="ARBA00022692"/>
    </source>
</evidence>
<comment type="subcellular location">
    <subcellularLocation>
        <location evidence="1">Host membrane</location>
        <topology evidence="1">Multi-pass membrane protein</topology>
    </subcellularLocation>
</comment>
<dbReference type="EMBL" id="LR797462">
    <property type="protein sequence ID" value="CAB4218024.1"/>
    <property type="molecule type" value="Genomic_DNA"/>
</dbReference>
<dbReference type="GO" id="GO:0033644">
    <property type="term" value="C:host cell membrane"/>
    <property type="evidence" value="ECO:0007669"/>
    <property type="project" value="UniProtKB-SubCell"/>
</dbReference>
<protein>
    <submittedName>
        <fullName evidence="10">Bacteriophage holin family</fullName>
    </submittedName>
</protein>
<feature type="transmembrane region" description="Helical" evidence="5">
    <location>
        <begin position="62"/>
        <end position="80"/>
    </location>
</feature>
<dbReference type="EMBL" id="LR796778">
    <property type="protein sequence ID" value="CAB4165489.1"/>
    <property type="molecule type" value="Genomic_DNA"/>
</dbReference>
<dbReference type="EMBL" id="LR797284">
    <property type="protein sequence ID" value="CAB4199084.1"/>
    <property type="molecule type" value="Genomic_DNA"/>
</dbReference>